<dbReference type="GO" id="GO:0005886">
    <property type="term" value="C:plasma membrane"/>
    <property type="evidence" value="ECO:0007669"/>
    <property type="project" value="TreeGrafter"/>
</dbReference>
<dbReference type="SMR" id="A0A482XJA7"/>
<evidence type="ECO:0000313" key="7">
    <source>
        <dbReference type="EMBL" id="RZF45361.1"/>
    </source>
</evidence>
<protein>
    <recommendedName>
        <fullName evidence="6">Tetraspanin</fullName>
    </recommendedName>
</protein>
<name>A0A482XJA7_LAOST</name>
<dbReference type="AlphaFoldDB" id="A0A482XJA7"/>
<feature type="transmembrane region" description="Helical" evidence="6">
    <location>
        <begin position="12"/>
        <end position="36"/>
    </location>
</feature>
<dbReference type="PANTHER" id="PTHR19282">
    <property type="entry name" value="TETRASPANIN"/>
    <property type="match status" value="1"/>
</dbReference>
<dbReference type="OrthoDB" id="432835at2759"/>
<feature type="transmembrane region" description="Helical" evidence="6">
    <location>
        <begin position="212"/>
        <end position="238"/>
    </location>
</feature>
<dbReference type="InterPro" id="IPR000301">
    <property type="entry name" value="Tetraspanin_animals"/>
</dbReference>
<keyword evidence="3 6" id="KW-0812">Transmembrane</keyword>
<keyword evidence="4 6" id="KW-1133">Transmembrane helix</keyword>
<dbReference type="PIRSF" id="PIRSF002419">
    <property type="entry name" value="Tetraspanin"/>
    <property type="match status" value="1"/>
</dbReference>
<organism evidence="7 8">
    <name type="scientific">Laodelphax striatellus</name>
    <name type="common">Small brown planthopper</name>
    <name type="synonym">Delphax striatella</name>
    <dbReference type="NCBI Taxonomy" id="195883"/>
    <lineage>
        <taxon>Eukaryota</taxon>
        <taxon>Metazoa</taxon>
        <taxon>Ecdysozoa</taxon>
        <taxon>Arthropoda</taxon>
        <taxon>Hexapoda</taxon>
        <taxon>Insecta</taxon>
        <taxon>Pterygota</taxon>
        <taxon>Neoptera</taxon>
        <taxon>Paraneoptera</taxon>
        <taxon>Hemiptera</taxon>
        <taxon>Auchenorrhyncha</taxon>
        <taxon>Fulgoroidea</taxon>
        <taxon>Delphacidae</taxon>
        <taxon>Criomorphinae</taxon>
        <taxon>Laodelphax</taxon>
    </lineage>
</organism>
<evidence type="ECO:0000256" key="4">
    <source>
        <dbReference type="ARBA" id="ARBA00022989"/>
    </source>
</evidence>
<evidence type="ECO:0000256" key="2">
    <source>
        <dbReference type="ARBA" id="ARBA00006840"/>
    </source>
</evidence>
<dbReference type="Pfam" id="PF00335">
    <property type="entry name" value="Tetraspanin"/>
    <property type="match status" value="1"/>
</dbReference>
<evidence type="ECO:0000256" key="5">
    <source>
        <dbReference type="ARBA" id="ARBA00023136"/>
    </source>
</evidence>
<dbReference type="Gene3D" id="1.10.1450.10">
    <property type="entry name" value="Tetraspanin"/>
    <property type="match status" value="1"/>
</dbReference>
<dbReference type="SUPFAM" id="SSF48652">
    <property type="entry name" value="Tetraspanin"/>
    <property type="match status" value="1"/>
</dbReference>
<evidence type="ECO:0000256" key="1">
    <source>
        <dbReference type="ARBA" id="ARBA00004141"/>
    </source>
</evidence>
<dbReference type="FunCoup" id="A0A482XJA7">
    <property type="interactions" value="47"/>
</dbReference>
<keyword evidence="5 6" id="KW-0472">Membrane</keyword>
<comment type="similarity">
    <text evidence="2 6">Belongs to the tetraspanin (TM4SF) family.</text>
</comment>
<comment type="caution">
    <text evidence="7">The sequence shown here is derived from an EMBL/GenBank/DDBJ whole genome shotgun (WGS) entry which is preliminary data.</text>
</comment>
<evidence type="ECO:0000256" key="3">
    <source>
        <dbReference type="ARBA" id="ARBA00022692"/>
    </source>
</evidence>
<comment type="subcellular location">
    <subcellularLocation>
        <location evidence="1 6">Membrane</location>
        <topology evidence="1 6">Multi-pass membrane protein</topology>
    </subcellularLocation>
</comment>
<accession>A0A482XJA7</accession>
<dbReference type="InterPro" id="IPR018499">
    <property type="entry name" value="Tetraspanin/Peripherin"/>
</dbReference>
<evidence type="ECO:0000313" key="8">
    <source>
        <dbReference type="Proteomes" id="UP000291343"/>
    </source>
</evidence>
<dbReference type="STRING" id="195883.A0A482XJA7"/>
<proteinExistence type="inferred from homology"/>
<feature type="transmembrane region" description="Helical" evidence="6">
    <location>
        <begin position="83"/>
        <end position="107"/>
    </location>
</feature>
<reference evidence="7 8" key="1">
    <citation type="journal article" date="2017" name="Gigascience">
        <title>Genome sequence of the small brown planthopper, Laodelphax striatellus.</title>
        <authorList>
            <person name="Zhu J."/>
            <person name="Jiang F."/>
            <person name="Wang X."/>
            <person name="Yang P."/>
            <person name="Bao Y."/>
            <person name="Zhao W."/>
            <person name="Wang W."/>
            <person name="Lu H."/>
            <person name="Wang Q."/>
            <person name="Cui N."/>
            <person name="Li J."/>
            <person name="Chen X."/>
            <person name="Luo L."/>
            <person name="Yu J."/>
            <person name="Kang L."/>
            <person name="Cui F."/>
        </authorList>
    </citation>
    <scope>NUCLEOTIDE SEQUENCE [LARGE SCALE GENOMIC DNA]</scope>
    <source>
        <strain evidence="7">Lst14</strain>
    </source>
</reference>
<dbReference type="PRINTS" id="PR00259">
    <property type="entry name" value="TMFOUR"/>
</dbReference>
<feature type="transmembrane region" description="Helical" evidence="6">
    <location>
        <begin position="48"/>
        <end position="71"/>
    </location>
</feature>
<dbReference type="PANTHER" id="PTHR19282:SF478">
    <property type="entry name" value="TETRASPANIN"/>
    <property type="match status" value="1"/>
</dbReference>
<dbReference type="Proteomes" id="UP000291343">
    <property type="component" value="Unassembled WGS sequence"/>
</dbReference>
<dbReference type="EMBL" id="QKKF02009244">
    <property type="protein sequence ID" value="RZF45361.1"/>
    <property type="molecule type" value="Genomic_DNA"/>
</dbReference>
<sequence>MGQSGYTCVRYIFCYLNVILWLSGCGVLGVGVWLHVSHTGYTTLLPQYAPLSADVLCIAAGVSLFLITFFGCCGSWFQSRCMLVTYFCMVIFMFLLEFIFATLAFVFRGNLSSVLKDELLAGIEYHYRNPVGNGLEQIWNKIHNQFHCCGVTGYEDWFDIKAWPEKKIVPDSCCIPEYQNLTYCGQANNPDFWYSKGCAEQVQMWFVERLHIVGIVGLVVCFIQLFGLISSMLLFCTVRHKRTSHTYKSYDHTS</sequence>
<dbReference type="InParanoid" id="A0A482XJA7"/>
<keyword evidence="8" id="KW-1185">Reference proteome</keyword>
<dbReference type="InterPro" id="IPR008952">
    <property type="entry name" value="Tetraspanin_EC2_sf"/>
</dbReference>
<gene>
    <name evidence="7" type="ORF">LSTR_LSTR002804</name>
</gene>
<evidence type="ECO:0000256" key="6">
    <source>
        <dbReference type="RuleBase" id="RU361218"/>
    </source>
</evidence>